<dbReference type="EMBL" id="JAANQT010000866">
    <property type="protein sequence ID" value="KAG1307877.1"/>
    <property type="molecule type" value="Genomic_DNA"/>
</dbReference>
<dbReference type="InterPro" id="IPR001876">
    <property type="entry name" value="Znf_RanBP2"/>
</dbReference>
<dbReference type="PANTHER" id="PTHR13763">
    <property type="entry name" value="BREAST CANCER TYPE 1 SUSCEPTIBILITY PROTEIN BRCA1"/>
    <property type="match status" value="1"/>
</dbReference>
<dbReference type="InterPro" id="IPR013083">
    <property type="entry name" value="Znf_RING/FYVE/PHD"/>
</dbReference>
<dbReference type="Pfam" id="PF00533">
    <property type="entry name" value="BRCT"/>
    <property type="match status" value="1"/>
</dbReference>
<comment type="subcellular location">
    <subcellularLocation>
        <location evidence="1">Nucleus</location>
    </subcellularLocation>
</comment>
<dbReference type="GO" id="GO:0004842">
    <property type="term" value="F:ubiquitin-protein transferase activity"/>
    <property type="evidence" value="ECO:0007669"/>
    <property type="project" value="TreeGrafter"/>
</dbReference>
<dbReference type="InterPro" id="IPR001841">
    <property type="entry name" value="Znf_RING"/>
</dbReference>
<accession>A0A9P6X8M2</accession>
<evidence type="ECO:0000256" key="4">
    <source>
        <dbReference type="ARBA" id="ARBA00022737"/>
    </source>
</evidence>
<name>A0A9P6X8M2_RHIOR</name>
<keyword evidence="9" id="KW-0539">Nucleus</keyword>
<proteinExistence type="predicted"/>
<comment type="caution">
    <text evidence="14">The sequence shown here is derived from an EMBL/GenBank/DDBJ whole genome shotgun (WGS) entry which is preliminary data.</text>
</comment>
<dbReference type="PROSITE" id="PS01358">
    <property type="entry name" value="ZF_RANBP2_1"/>
    <property type="match status" value="1"/>
</dbReference>
<protein>
    <recommendedName>
        <fullName evidence="2">RanBP-type and C3HC4-type zinc finger-containing protein 1</fullName>
    </recommendedName>
</protein>
<keyword evidence="3" id="KW-0479">Metal-binding</keyword>
<evidence type="ECO:0000256" key="3">
    <source>
        <dbReference type="ARBA" id="ARBA00022723"/>
    </source>
</evidence>
<keyword evidence="7" id="KW-0862">Zinc</keyword>
<organism evidence="14 15">
    <name type="scientific">Rhizopus oryzae</name>
    <name type="common">Mucormycosis agent</name>
    <name type="synonym">Rhizopus arrhizus var. delemar</name>
    <dbReference type="NCBI Taxonomy" id="64495"/>
    <lineage>
        <taxon>Eukaryota</taxon>
        <taxon>Fungi</taxon>
        <taxon>Fungi incertae sedis</taxon>
        <taxon>Mucoromycota</taxon>
        <taxon>Mucoromycotina</taxon>
        <taxon>Mucoromycetes</taxon>
        <taxon>Mucorales</taxon>
        <taxon>Mucorineae</taxon>
        <taxon>Rhizopodaceae</taxon>
        <taxon>Rhizopus</taxon>
    </lineage>
</organism>
<dbReference type="InterPro" id="IPR017907">
    <property type="entry name" value="Znf_RING_CS"/>
</dbReference>
<dbReference type="AlphaFoldDB" id="A0A9P6X8M2"/>
<dbReference type="GO" id="GO:0045944">
    <property type="term" value="P:positive regulation of transcription by RNA polymerase II"/>
    <property type="evidence" value="ECO:0007669"/>
    <property type="project" value="TreeGrafter"/>
</dbReference>
<dbReference type="PANTHER" id="PTHR13763:SF0">
    <property type="entry name" value="BREAST CANCER TYPE 1 SUSCEPTIBILITY PROTEIN"/>
    <property type="match status" value="1"/>
</dbReference>
<evidence type="ECO:0000259" key="12">
    <source>
        <dbReference type="PROSITE" id="PS50089"/>
    </source>
</evidence>
<evidence type="ECO:0000256" key="10">
    <source>
        <dbReference type="PROSITE-ProRule" id="PRU00175"/>
    </source>
</evidence>
<evidence type="ECO:0000256" key="11">
    <source>
        <dbReference type="SAM" id="MobiDB-lite"/>
    </source>
</evidence>
<dbReference type="SUPFAM" id="SSF57850">
    <property type="entry name" value="RING/U-box"/>
    <property type="match status" value="1"/>
</dbReference>
<evidence type="ECO:0000256" key="6">
    <source>
        <dbReference type="ARBA" id="ARBA00022771"/>
    </source>
</evidence>
<evidence type="ECO:0000256" key="9">
    <source>
        <dbReference type="ARBA" id="ARBA00023242"/>
    </source>
</evidence>
<evidence type="ECO:0000256" key="7">
    <source>
        <dbReference type="ARBA" id="ARBA00022833"/>
    </source>
</evidence>
<evidence type="ECO:0000313" key="15">
    <source>
        <dbReference type="Proteomes" id="UP000716291"/>
    </source>
</evidence>
<evidence type="ECO:0000256" key="5">
    <source>
        <dbReference type="ARBA" id="ARBA00022763"/>
    </source>
</evidence>
<dbReference type="Pfam" id="PF13923">
    <property type="entry name" value="zf-C3HC4_2"/>
    <property type="match status" value="1"/>
</dbReference>
<dbReference type="GO" id="GO:0008270">
    <property type="term" value="F:zinc ion binding"/>
    <property type="evidence" value="ECO:0007669"/>
    <property type="project" value="UniProtKB-KW"/>
</dbReference>
<dbReference type="SMART" id="SM00292">
    <property type="entry name" value="BRCT"/>
    <property type="match status" value="2"/>
</dbReference>
<evidence type="ECO:0000259" key="13">
    <source>
        <dbReference type="PROSITE" id="PS50172"/>
    </source>
</evidence>
<reference evidence="14" key="1">
    <citation type="journal article" date="2020" name="Microb. Genom.">
        <title>Genetic diversity of clinical and environmental Mucorales isolates obtained from an investigation of mucormycosis cases among solid organ transplant recipients.</title>
        <authorList>
            <person name="Nguyen M.H."/>
            <person name="Kaul D."/>
            <person name="Muto C."/>
            <person name="Cheng S.J."/>
            <person name="Richter R.A."/>
            <person name="Bruno V.M."/>
            <person name="Liu G."/>
            <person name="Beyhan S."/>
            <person name="Sundermann A.J."/>
            <person name="Mounaud S."/>
            <person name="Pasculle A.W."/>
            <person name="Nierman W.C."/>
            <person name="Driscoll E."/>
            <person name="Cumbie R."/>
            <person name="Clancy C.J."/>
            <person name="Dupont C.L."/>
        </authorList>
    </citation>
    <scope>NUCLEOTIDE SEQUENCE</scope>
    <source>
        <strain evidence="14">GL11</strain>
    </source>
</reference>
<keyword evidence="6 10" id="KW-0863">Zinc-finger</keyword>
<keyword evidence="15" id="KW-1185">Reference proteome</keyword>
<feature type="region of interest" description="Disordered" evidence="11">
    <location>
        <begin position="104"/>
        <end position="132"/>
    </location>
</feature>
<dbReference type="OrthoDB" id="549017at2759"/>
<dbReference type="Gene3D" id="3.40.50.10190">
    <property type="entry name" value="BRCT domain"/>
    <property type="match status" value="2"/>
</dbReference>
<feature type="domain" description="BRCT" evidence="13">
    <location>
        <begin position="383"/>
        <end position="480"/>
    </location>
</feature>
<dbReference type="SUPFAM" id="SSF52113">
    <property type="entry name" value="BRCT domain"/>
    <property type="match status" value="2"/>
</dbReference>
<dbReference type="GO" id="GO:0000724">
    <property type="term" value="P:double-strand break repair via homologous recombination"/>
    <property type="evidence" value="ECO:0007669"/>
    <property type="project" value="TreeGrafter"/>
</dbReference>
<dbReference type="Gene3D" id="3.30.40.10">
    <property type="entry name" value="Zinc/RING finger domain, C3HC4 (zinc finger)"/>
    <property type="match status" value="1"/>
</dbReference>
<dbReference type="Proteomes" id="UP000716291">
    <property type="component" value="Unassembled WGS sequence"/>
</dbReference>
<dbReference type="InterPro" id="IPR031099">
    <property type="entry name" value="BRCA1-associated"/>
</dbReference>
<dbReference type="PROSITE" id="PS00518">
    <property type="entry name" value="ZF_RING_1"/>
    <property type="match status" value="1"/>
</dbReference>
<gene>
    <name evidence="14" type="ORF">G6F64_006471</name>
</gene>
<evidence type="ECO:0000256" key="1">
    <source>
        <dbReference type="ARBA" id="ARBA00004123"/>
    </source>
</evidence>
<keyword evidence="8" id="KW-0234">DNA repair</keyword>
<feature type="region of interest" description="Disordered" evidence="11">
    <location>
        <begin position="364"/>
        <end position="384"/>
    </location>
</feature>
<keyword evidence="5" id="KW-0227">DNA damage</keyword>
<feature type="domain" description="BRCT" evidence="13">
    <location>
        <begin position="307"/>
        <end position="361"/>
    </location>
</feature>
<evidence type="ECO:0000256" key="2">
    <source>
        <dbReference type="ARBA" id="ARBA00017887"/>
    </source>
</evidence>
<dbReference type="PROSITE" id="PS50172">
    <property type="entry name" value="BRCT"/>
    <property type="match status" value="2"/>
</dbReference>
<keyword evidence="4" id="KW-0677">Repeat</keyword>
<dbReference type="InterPro" id="IPR001357">
    <property type="entry name" value="BRCT_dom"/>
</dbReference>
<dbReference type="GO" id="GO:0005634">
    <property type="term" value="C:nucleus"/>
    <property type="evidence" value="ECO:0007669"/>
    <property type="project" value="UniProtKB-SubCell"/>
</dbReference>
<evidence type="ECO:0000313" key="14">
    <source>
        <dbReference type="EMBL" id="KAG1307877.1"/>
    </source>
</evidence>
<evidence type="ECO:0000256" key="8">
    <source>
        <dbReference type="ARBA" id="ARBA00023204"/>
    </source>
</evidence>
<sequence>MLSSLLKIEQQLKCDICTMTLNQATAVGECGHRFCYDCISKNLGQASKCPTCNTSAKSENLCRDRLHDNLVDYVDQLKKLSLTHSLTPMELSYQTRSSLYETQEESSINDLVGKRKQTESLSPRKKPATEKSTNALLDNSMDVLVQARQKEDAGMEDSSIGRTETAENNATSQIYLSQATSSNEQWKCPDCLFLNPVHIQTCGICRKYKNTPVIQSKAGDTIETKPSNISKDDQSYEPTVLDNDQVKESATIKPPKTRSPENRKSKEVHVMYTGLTPEDDTALDNLVNHTLDTKLKIFVHYKMRDFNDVTHIITSVDKDQLCKRTLKYLQGILEGKWIMTPQWLIKSIESQQWLPEDLYEVKGDHVTGTTQGPSRGRDRQKHNKNPLFDGMKFYFFGDFSGKHNKNDLLVLCRAGGAKILSRKPNGLGHRIDPAIDPLDPNEPIVIMCLEKKKSTSAWLYESQVRDPSWIIECISKLAIV</sequence>
<feature type="domain" description="RING-type" evidence="12">
    <location>
        <begin position="14"/>
        <end position="53"/>
    </location>
</feature>
<dbReference type="SMART" id="SM00184">
    <property type="entry name" value="RING"/>
    <property type="match status" value="1"/>
</dbReference>
<dbReference type="PROSITE" id="PS50089">
    <property type="entry name" value="ZF_RING_2"/>
    <property type="match status" value="1"/>
</dbReference>
<dbReference type="InterPro" id="IPR036420">
    <property type="entry name" value="BRCT_dom_sf"/>
</dbReference>